<proteinExistence type="predicted"/>
<name>A0A081PFY7_9SPHI</name>
<gene>
    <name evidence="1" type="ORF">N180_17370</name>
</gene>
<evidence type="ECO:0000313" key="1">
    <source>
        <dbReference type="EMBL" id="KEQ29610.1"/>
    </source>
</evidence>
<reference evidence="1 2" key="1">
    <citation type="journal article" date="1992" name="Int. J. Syst. Bacteriol.">
        <title>Sphingobacterium antarcticus sp. nov. a Psychrotrophic Bacterium from the Soils of Schirmacher Oasis, Antarctica.</title>
        <authorList>
            <person name="Shivaji S."/>
            <person name="Ray M.K."/>
            <person name="Rao N.S."/>
            <person name="Saiserr L."/>
            <person name="Jagannadham M.V."/>
            <person name="Kumar G.S."/>
            <person name="Reddy G."/>
            <person name="Bhargava P.M."/>
        </authorList>
    </citation>
    <scope>NUCLEOTIDE SEQUENCE [LARGE SCALE GENOMIC DNA]</scope>
    <source>
        <strain evidence="1 2">4BY</strain>
    </source>
</reference>
<accession>A0A081PFY7</accession>
<dbReference type="AlphaFoldDB" id="A0A081PFY7"/>
<organism evidence="1 2">
    <name type="scientific">Pedobacter antarcticus 4BY</name>
    <dbReference type="NCBI Taxonomy" id="1358423"/>
    <lineage>
        <taxon>Bacteria</taxon>
        <taxon>Pseudomonadati</taxon>
        <taxon>Bacteroidota</taxon>
        <taxon>Sphingobacteriia</taxon>
        <taxon>Sphingobacteriales</taxon>
        <taxon>Sphingobacteriaceae</taxon>
        <taxon>Pedobacter</taxon>
    </lineage>
</organism>
<evidence type="ECO:0000313" key="2">
    <source>
        <dbReference type="Proteomes" id="UP000028007"/>
    </source>
</evidence>
<protein>
    <submittedName>
        <fullName evidence="1">Uncharacterized protein</fullName>
    </submittedName>
</protein>
<dbReference type="Proteomes" id="UP000028007">
    <property type="component" value="Unassembled WGS sequence"/>
</dbReference>
<sequence length="62" mass="7338">MKDFHYIIKLTNLNAHKISYKKTKDDLEVLIKVASDYAYIIGSIKNSKSVEQPTDWFLDWFL</sequence>
<keyword evidence="2" id="KW-1185">Reference proteome</keyword>
<comment type="caution">
    <text evidence="1">The sequence shown here is derived from an EMBL/GenBank/DDBJ whole genome shotgun (WGS) entry which is preliminary data.</text>
</comment>
<dbReference type="EMBL" id="JNFF01000069">
    <property type="protein sequence ID" value="KEQ29610.1"/>
    <property type="molecule type" value="Genomic_DNA"/>
</dbReference>